<dbReference type="Pfam" id="PF03572">
    <property type="entry name" value="Peptidase_S41"/>
    <property type="match status" value="1"/>
</dbReference>
<evidence type="ECO:0000313" key="4">
    <source>
        <dbReference type="Proteomes" id="UP000320811"/>
    </source>
</evidence>
<dbReference type="GO" id="GO:0006508">
    <property type="term" value="P:proteolysis"/>
    <property type="evidence" value="ECO:0007669"/>
    <property type="project" value="InterPro"/>
</dbReference>
<dbReference type="Pfam" id="PF17820">
    <property type="entry name" value="PDZ_6"/>
    <property type="match status" value="1"/>
</dbReference>
<dbReference type="SUPFAM" id="SSF50156">
    <property type="entry name" value="PDZ domain-like"/>
    <property type="match status" value="1"/>
</dbReference>
<evidence type="ECO:0000313" key="3">
    <source>
        <dbReference type="EMBL" id="TWF44659.1"/>
    </source>
</evidence>
<dbReference type="GO" id="GO:0004175">
    <property type="term" value="F:endopeptidase activity"/>
    <property type="evidence" value="ECO:0007669"/>
    <property type="project" value="TreeGrafter"/>
</dbReference>
<dbReference type="InterPro" id="IPR001478">
    <property type="entry name" value="PDZ"/>
</dbReference>
<comment type="caution">
    <text evidence="3">The sequence shown here is derived from an EMBL/GenBank/DDBJ whole genome shotgun (WGS) entry which is preliminary data.</text>
</comment>
<sequence>MQSNYLYKSLVTGLFLLFLLPACKKSNNPPPGRQPGNNTNTGVSINDSIFFIAKDIYLWYDALPDSATFKPNSFSTTGDMFKALMLYKKNSSNQLLDRYSFLDNGGTSRALQQGVAGDAGFEVGFQTATELRVVYVYPGSPADKAGIKRGWQLTAVNGVTSFKSDQATNDLLNNALGGGGSNTFGFRKPDGSSQENVLTATDYKLNPILYSHLFNFNGNKIGYFVFNNFVALADVKTQIDSIFGAFATAGVKQVIIDLRYNGGGLIETAEYLANKLVPAAKTNTEMYSQYFNSNVYSNKYSRYFTNMKAVPWFPTANWSDIFYSEATTYKTAKFQKDGALALDKLNFLVTGNTVSASELLYNVLKPVMNTKLVGSTTYGKPVGFINITFGNYDMYAVNFQTKNSAGEGDYFSGLPVQVSVQDDYTTDWGNLSDPLLRASLIDMGVPVSSLGRTARVVNSEMVRTPANRLAATHFKGMIQTIKQ</sequence>
<keyword evidence="4" id="KW-1185">Reference proteome</keyword>
<name>A0A561Q2W2_9BACT</name>
<keyword evidence="1" id="KW-0732">Signal</keyword>
<dbReference type="InterPro" id="IPR041613">
    <property type="entry name" value="Pept_S41_N"/>
</dbReference>
<protein>
    <submittedName>
        <fullName evidence="3">Peptidase S41-like protein</fullName>
    </submittedName>
</protein>
<dbReference type="PANTHER" id="PTHR32060:SF30">
    <property type="entry name" value="CARBOXY-TERMINAL PROCESSING PROTEASE CTPA"/>
    <property type="match status" value="1"/>
</dbReference>
<dbReference type="EMBL" id="VIWO01000001">
    <property type="protein sequence ID" value="TWF44659.1"/>
    <property type="molecule type" value="Genomic_DNA"/>
</dbReference>
<evidence type="ECO:0000256" key="1">
    <source>
        <dbReference type="SAM" id="SignalP"/>
    </source>
</evidence>
<proteinExistence type="predicted"/>
<dbReference type="GO" id="GO:0008236">
    <property type="term" value="F:serine-type peptidase activity"/>
    <property type="evidence" value="ECO:0007669"/>
    <property type="project" value="InterPro"/>
</dbReference>
<dbReference type="OrthoDB" id="7168509at2"/>
<dbReference type="InterPro" id="IPR041489">
    <property type="entry name" value="PDZ_6"/>
</dbReference>
<dbReference type="PROSITE" id="PS50106">
    <property type="entry name" value="PDZ"/>
    <property type="match status" value="1"/>
</dbReference>
<dbReference type="GO" id="GO:0030288">
    <property type="term" value="C:outer membrane-bounded periplasmic space"/>
    <property type="evidence" value="ECO:0007669"/>
    <property type="project" value="TreeGrafter"/>
</dbReference>
<dbReference type="Gene3D" id="3.30.750.170">
    <property type="match status" value="1"/>
</dbReference>
<dbReference type="SMART" id="SM00228">
    <property type="entry name" value="PDZ"/>
    <property type="match status" value="1"/>
</dbReference>
<dbReference type="InterPro" id="IPR029045">
    <property type="entry name" value="ClpP/crotonase-like_dom_sf"/>
</dbReference>
<dbReference type="PANTHER" id="PTHR32060">
    <property type="entry name" value="TAIL-SPECIFIC PROTEASE"/>
    <property type="match status" value="1"/>
</dbReference>
<dbReference type="GO" id="GO:0007165">
    <property type="term" value="P:signal transduction"/>
    <property type="evidence" value="ECO:0007669"/>
    <property type="project" value="TreeGrafter"/>
</dbReference>
<dbReference type="Gene3D" id="3.90.226.10">
    <property type="entry name" value="2-enoyl-CoA Hydratase, Chain A, domain 1"/>
    <property type="match status" value="1"/>
</dbReference>
<evidence type="ECO:0000259" key="2">
    <source>
        <dbReference type="PROSITE" id="PS50106"/>
    </source>
</evidence>
<gene>
    <name evidence="3" type="ORF">FHW36_101579</name>
</gene>
<organism evidence="3 4">
    <name type="scientific">Chitinophaga polysaccharea</name>
    <dbReference type="NCBI Taxonomy" id="1293035"/>
    <lineage>
        <taxon>Bacteria</taxon>
        <taxon>Pseudomonadati</taxon>
        <taxon>Bacteroidota</taxon>
        <taxon>Chitinophagia</taxon>
        <taxon>Chitinophagales</taxon>
        <taxon>Chitinophagaceae</taxon>
        <taxon>Chitinophaga</taxon>
    </lineage>
</organism>
<accession>A0A561Q2W2</accession>
<dbReference type="Pfam" id="PF18294">
    <property type="entry name" value="Pept_S41_N"/>
    <property type="match status" value="1"/>
</dbReference>
<dbReference type="RefSeq" id="WP_145661915.1">
    <property type="nucleotide sequence ID" value="NZ_VIWO01000001.1"/>
</dbReference>
<feature type="domain" description="PDZ" evidence="2">
    <location>
        <begin position="108"/>
        <end position="171"/>
    </location>
</feature>
<reference evidence="3 4" key="1">
    <citation type="submission" date="2019-06" db="EMBL/GenBank/DDBJ databases">
        <title>Sorghum-associated microbial communities from plants grown in Nebraska, USA.</title>
        <authorList>
            <person name="Schachtman D."/>
        </authorList>
    </citation>
    <scope>NUCLEOTIDE SEQUENCE [LARGE SCALE GENOMIC DNA]</scope>
    <source>
        <strain evidence="3 4">1209</strain>
    </source>
</reference>
<dbReference type="SUPFAM" id="SSF52096">
    <property type="entry name" value="ClpP/crotonase"/>
    <property type="match status" value="1"/>
</dbReference>
<feature type="chain" id="PRO_5021839984" evidence="1">
    <location>
        <begin position="25"/>
        <end position="483"/>
    </location>
</feature>
<dbReference type="InterPro" id="IPR036034">
    <property type="entry name" value="PDZ_sf"/>
</dbReference>
<dbReference type="InterPro" id="IPR005151">
    <property type="entry name" value="Tail-specific_protease"/>
</dbReference>
<dbReference type="Proteomes" id="UP000320811">
    <property type="component" value="Unassembled WGS sequence"/>
</dbReference>
<feature type="signal peptide" evidence="1">
    <location>
        <begin position="1"/>
        <end position="24"/>
    </location>
</feature>
<dbReference type="Gene3D" id="2.30.42.10">
    <property type="match status" value="1"/>
</dbReference>
<dbReference type="AlphaFoldDB" id="A0A561Q2W2"/>